<evidence type="ECO:0000256" key="2">
    <source>
        <dbReference type="SAM" id="Phobius"/>
    </source>
</evidence>
<dbReference type="Gene3D" id="2.30.29.30">
    <property type="entry name" value="Pleckstrin-homology domain (PH domain)/Phosphotyrosine-binding domain (PTB)"/>
    <property type="match status" value="1"/>
</dbReference>
<keyword evidence="4" id="KW-1185">Reference proteome</keyword>
<evidence type="ECO:0000259" key="3">
    <source>
        <dbReference type="PROSITE" id="PS50010"/>
    </source>
</evidence>
<evidence type="ECO:0000256" key="1">
    <source>
        <dbReference type="ARBA" id="ARBA00022658"/>
    </source>
</evidence>
<feature type="transmembrane region" description="Helical" evidence="2">
    <location>
        <begin position="13"/>
        <end position="35"/>
    </location>
</feature>
<dbReference type="InterPro" id="IPR000219">
    <property type="entry name" value="DH_dom"/>
</dbReference>
<dbReference type="Proteomes" id="UP001652661">
    <property type="component" value="Chromosome 2R"/>
</dbReference>
<keyword evidence="2" id="KW-1133">Transmembrane helix</keyword>
<organism evidence="4 5">
    <name type="scientific">Drosophila kikkawai</name>
    <name type="common">Fruit fly</name>
    <dbReference type="NCBI Taxonomy" id="30033"/>
    <lineage>
        <taxon>Eukaryota</taxon>
        <taxon>Metazoa</taxon>
        <taxon>Ecdysozoa</taxon>
        <taxon>Arthropoda</taxon>
        <taxon>Hexapoda</taxon>
        <taxon>Insecta</taxon>
        <taxon>Pterygota</taxon>
        <taxon>Neoptera</taxon>
        <taxon>Endopterygota</taxon>
        <taxon>Diptera</taxon>
        <taxon>Brachycera</taxon>
        <taxon>Muscomorpha</taxon>
        <taxon>Ephydroidea</taxon>
        <taxon>Drosophilidae</taxon>
        <taxon>Drosophila</taxon>
        <taxon>Sophophora</taxon>
    </lineage>
</organism>
<sequence length="469" mass="53902">MELTLVTLNWFDVISVALTFLVIFLVQVLNVYLHILNDKADNAKSTDVVDKAPAKECPILESPVSPIATSPPKSPTNSNGKLLEKQASLLDTDSHEDEDTLSLENLFPCDQTEIYASKKISFIIDELIQTEVNYVNNLKKGMLNYGKLKDVEDVPEGLSGEAKQRLLLGNVEEILELHEQEILPLMLRNQRDLKGLFDEFAVHFEKNRFYCYVSFTMGKKSSMQLRQDHREWLQTYQTSIKDKLGIDSFLVQPIQRLTRYPLLLQQFISEFYKSGISCKPVLSAVCKLETRMRRALDVVNQAEEIPNIEELNELDLLQLGNFRRSTEFDAHHFPTRKKYRAKIFLFDRSLVCTEIRKKRLAFRQHYLWENVELQRPLELATSNANKTINLLVKQQEGGSSSSSSSASSGKREEFSFVASEAAVVKQWLQATHKIIEIARNEHARRNTFSLPMDLVIGVVISIWLIWQYL</sequence>
<evidence type="ECO:0000313" key="5">
    <source>
        <dbReference type="RefSeq" id="XP_017026995.1"/>
    </source>
</evidence>
<dbReference type="PROSITE" id="PS50010">
    <property type="entry name" value="DH_2"/>
    <property type="match status" value="1"/>
</dbReference>
<reference evidence="5" key="2">
    <citation type="submission" date="2025-08" db="UniProtKB">
        <authorList>
            <consortium name="RefSeq"/>
        </authorList>
    </citation>
    <scope>IDENTIFICATION</scope>
    <source>
        <strain evidence="5">14028-0561.14</strain>
        <tissue evidence="5">Whole fly</tissue>
    </source>
</reference>
<gene>
    <name evidence="5" type="primary">LOC108077964</name>
</gene>
<dbReference type="Gene3D" id="1.20.900.10">
    <property type="entry name" value="Dbl homology (DH) domain"/>
    <property type="match status" value="1"/>
</dbReference>
<dbReference type="Pfam" id="PF00621">
    <property type="entry name" value="RhoGEF"/>
    <property type="match status" value="1"/>
</dbReference>
<dbReference type="RefSeq" id="XP_017026995.1">
    <property type="nucleotide sequence ID" value="XM_017171506.3"/>
</dbReference>
<reference evidence="4" key="1">
    <citation type="submission" date="2025-05" db="UniProtKB">
        <authorList>
            <consortium name="RefSeq"/>
        </authorList>
    </citation>
    <scope>NUCLEOTIDE SEQUENCE [LARGE SCALE GENOMIC DNA]</scope>
    <source>
        <strain evidence="4">14028-0561.14</strain>
    </source>
</reference>
<dbReference type="OrthoDB" id="6152532at2759"/>
<dbReference type="InterPro" id="IPR011993">
    <property type="entry name" value="PH-like_dom_sf"/>
</dbReference>
<dbReference type="InterPro" id="IPR051336">
    <property type="entry name" value="RhoGEF_Guanine_NuclExch_SF"/>
</dbReference>
<dbReference type="InterPro" id="IPR035899">
    <property type="entry name" value="DBL_dom_sf"/>
</dbReference>
<dbReference type="GeneID" id="108077964"/>
<feature type="transmembrane region" description="Helical" evidence="2">
    <location>
        <begin position="448"/>
        <end position="466"/>
    </location>
</feature>
<dbReference type="GO" id="GO:0005085">
    <property type="term" value="F:guanyl-nucleotide exchange factor activity"/>
    <property type="evidence" value="ECO:0007669"/>
    <property type="project" value="UniProtKB-KW"/>
</dbReference>
<accession>A0A6P4IFE3</accession>
<feature type="domain" description="DH" evidence="3">
    <location>
        <begin position="119"/>
        <end position="302"/>
    </location>
</feature>
<keyword evidence="2" id="KW-0812">Transmembrane</keyword>
<dbReference type="GO" id="GO:0005737">
    <property type="term" value="C:cytoplasm"/>
    <property type="evidence" value="ECO:0007669"/>
    <property type="project" value="TreeGrafter"/>
</dbReference>
<evidence type="ECO:0000313" key="4">
    <source>
        <dbReference type="Proteomes" id="UP001652661"/>
    </source>
</evidence>
<protein>
    <submittedName>
        <fullName evidence="5">Rho guanine nucleotide exchange factor 25 isoform X2</fullName>
    </submittedName>
</protein>
<dbReference type="SUPFAM" id="SSF48065">
    <property type="entry name" value="DBL homology domain (DH-domain)"/>
    <property type="match status" value="1"/>
</dbReference>
<dbReference type="SMART" id="SM00325">
    <property type="entry name" value="RhoGEF"/>
    <property type="match status" value="1"/>
</dbReference>
<dbReference type="PANTHER" id="PTHR22826">
    <property type="entry name" value="RHO GUANINE EXCHANGE FACTOR-RELATED"/>
    <property type="match status" value="1"/>
</dbReference>
<dbReference type="PANTHER" id="PTHR22826:SF209">
    <property type="entry name" value="DH DOMAIN-CONTAINING PROTEIN"/>
    <property type="match status" value="1"/>
</dbReference>
<keyword evidence="2" id="KW-0472">Membrane</keyword>
<dbReference type="AlphaFoldDB" id="A0A6P4IFE3"/>
<name>A0A6P4IFE3_DROKI</name>
<keyword evidence="1" id="KW-0344">Guanine-nucleotide releasing factor</keyword>
<proteinExistence type="predicted"/>